<dbReference type="InterPro" id="IPR001611">
    <property type="entry name" value="Leu-rich_rpt"/>
</dbReference>
<reference evidence="11" key="1">
    <citation type="journal article" date="2025" name="Foods">
        <title>Unveiling the Microbial Signatures of Arabica Coffee Cherries: Insights into Ripeness Specific Diversity, Functional Traits, and Implications for Quality and Safety.</title>
        <authorList>
            <consortium name="RefSeq"/>
            <person name="Tenea G.N."/>
            <person name="Cifuentes V."/>
            <person name="Reyes P."/>
            <person name="Cevallos-Vallejos M."/>
        </authorList>
    </citation>
    <scope>NUCLEOTIDE SEQUENCE [LARGE SCALE GENOMIC DNA]</scope>
</reference>
<dbReference type="InterPro" id="IPR050905">
    <property type="entry name" value="Plant_NBS-LRR"/>
</dbReference>
<dbReference type="PRINTS" id="PR00364">
    <property type="entry name" value="DISEASERSIST"/>
</dbReference>
<dbReference type="Pfam" id="PF00931">
    <property type="entry name" value="NB-ARC"/>
    <property type="match status" value="1"/>
</dbReference>
<dbReference type="Gene3D" id="1.10.8.430">
    <property type="entry name" value="Helical domain of apoptotic protease-activating factors"/>
    <property type="match status" value="1"/>
</dbReference>
<dbReference type="AlphaFoldDB" id="A0A6P6WTI1"/>
<dbReference type="InterPro" id="IPR032675">
    <property type="entry name" value="LRR_dom_sf"/>
</dbReference>
<dbReference type="Pfam" id="PF23247">
    <property type="entry name" value="LRR_RPS2"/>
    <property type="match status" value="1"/>
</dbReference>
<dbReference type="GO" id="GO:0051707">
    <property type="term" value="P:response to other organism"/>
    <property type="evidence" value="ECO:0007669"/>
    <property type="project" value="UniProtKB-ARBA"/>
</dbReference>
<keyword evidence="4" id="KW-0611">Plant defense</keyword>
<evidence type="ECO:0000259" key="8">
    <source>
        <dbReference type="Pfam" id="PF00931"/>
    </source>
</evidence>
<keyword evidence="6" id="KW-0175">Coiled coil</keyword>
<keyword evidence="11" id="KW-1185">Reference proteome</keyword>
<dbReference type="SUPFAM" id="SSF52058">
    <property type="entry name" value="L domain-like"/>
    <property type="match status" value="1"/>
</dbReference>
<feature type="domain" description="Disease resistance R13L4/SHOC-2-like LRR" evidence="10">
    <location>
        <begin position="601"/>
        <end position="708"/>
    </location>
</feature>
<protein>
    <submittedName>
        <fullName evidence="12">Disease resistance protein At4g27190-like</fullName>
    </submittedName>
</protein>
<dbReference type="InterPro" id="IPR055414">
    <property type="entry name" value="LRR_R13L4/SHOC2-like"/>
</dbReference>
<dbReference type="GO" id="GO:0006952">
    <property type="term" value="P:defense response"/>
    <property type="evidence" value="ECO:0007669"/>
    <property type="project" value="UniProtKB-KW"/>
</dbReference>
<dbReference type="InterPro" id="IPR057135">
    <property type="entry name" value="At4g27190-like_LRR"/>
</dbReference>
<dbReference type="InterPro" id="IPR042197">
    <property type="entry name" value="Apaf_helical"/>
</dbReference>
<dbReference type="InterPro" id="IPR027417">
    <property type="entry name" value="P-loop_NTPase"/>
</dbReference>
<evidence type="ECO:0000313" key="12">
    <source>
        <dbReference type="RefSeq" id="XP_027118684.1"/>
    </source>
</evidence>
<dbReference type="PANTHER" id="PTHR33463:SF209">
    <property type="entry name" value="DISEASE RESISTANCE PROTEIN RPS2-LIKE"/>
    <property type="match status" value="1"/>
</dbReference>
<feature type="compositionally biased region" description="Basic and acidic residues" evidence="7">
    <location>
        <begin position="1033"/>
        <end position="1045"/>
    </location>
</feature>
<dbReference type="Proteomes" id="UP001652660">
    <property type="component" value="Chromosome 3c"/>
</dbReference>
<keyword evidence="3" id="KW-0677">Repeat</keyword>
<evidence type="ECO:0000313" key="11">
    <source>
        <dbReference type="Proteomes" id="UP001652660"/>
    </source>
</evidence>
<feature type="domain" description="NB-ARC" evidence="8">
    <location>
        <begin position="163"/>
        <end position="324"/>
    </location>
</feature>
<evidence type="ECO:0000259" key="9">
    <source>
        <dbReference type="Pfam" id="PF23247"/>
    </source>
</evidence>
<feature type="compositionally biased region" description="Low complexity" evidence="7">
    <location>
        <begin position="1046"/>
        <end position="1057"/>
    </location>
</feature>
<evidence type="ECO:0000256" key="1">
    <source>
        <dbReference type="ARBA" id="ARBA00008894"/>
    </source>
</evidence>
<dbReference type="SMART" id="SM00369">
    <property type="entry name" value="LRR_TYP"/>
    <property type="match status" value="2"/>
</dbReference>
<dbReference type="SUPFAM" id="SSF52540">
    <property type="entry name" value="P-loop containing nucleoside triphosphate hydrolases"/>
    <property type="match status" value="1"/>
</dbReference>
<accession>A0A6P6WTI1</accession>
<feature type="domain" description="Disease resistance protein At4g27190-like leucine-rich repeats" evidence="9">
    <location>
        <begin position="838"/>
        <end position="965"/>
    </location>
</feature>
<organism evidence="11 12">
    <name type="scientific">Coffea arabica</name>
    <name type="common">Arabian coffee</name>
    <dbReference type="NCBI Taxonomy" id="13443"/>
    <lineage>
        <taxon>Eukaryota</taxon>
        <taxon>Viridiplantae</taxon>
        <taxon>Streptophyta</taxon>
        <taxon>Embryophyta</taxon>
        <taxon>Tracheophyta</taxon>
        <taxon>Spermatophyta</taxon>
        <taxon>Magnoliopsida</taxon>
        <taxon>eudicotyledons</taxon>
        <taxon>Gunneridae</taxon>
        <taxon>Pentapetalae</taxon>
        <taxon>asterids</taxon>
        <taxon>lamiids</taxon>
        <taxon>Gentianales</taxon>
        <taxon>Rubiaceae</taxon>
        <taxon>Ixoroideae</taxon>
        <taxon>Gardenieae complex</taxon>
        <taxon>Bertiereae - Coffeeae clade</taxon>
        <taxon>Coffeeae</taxon>
        <taxon>Coffea</taxon>
    </lineage>
</organism>
<dbReference type="PANTHER" id="PTHR33463">
    <property type="entry name" value="NB-ARC DOMAIN-CONTAINING PROTEIN-RELATED"/>
    <property type="match status" value="1"/>
</dbReference>
<evidence type="ECO:0000256" key="3">
    <source>
        <dbReference type="ARBA" id="ARBA00022737"/>
    </source>
</evidence>
<comment type="similarity">
    <text evidence="1">Belongs to the disease resistance NB-LRR family.</text>
</comment>
<dbReference type="GO" id="GO:0043531">
    <property type="term" value="F:ADP binding"/>
    <property type="evidence" value="ECO:0007669"/>
    <property type="project" value="InterPro"/>
</dbReference>
<dbReference type="Pfam" id="PF13855">
    <property type="entry name" value="LRR_8"/>
    <property type="match status" value="1"/>
</dbReference>
<evidence type="ECO:0000256" key="5">
    <source>
        <dbReference type="ARBA" id="ARBA00022840"/>
    </source>
</evidence>
<evidence type="ECO:0000256" key="4">
    <source>
        <dbReference type="ARBA" id="ARBA00022821"/>
    </source>
</evidence>
<evidence type="ECO:0000259" key="10">
    <source>
        <dbReference type="Pfam" id="PF23598"/>
    </source>
</evidence>
<feature type="region of interest" description="Disordered" evidence="7">
    <location>
        <begin position="1018"/>
        <end position="1057"/>
    </location>
</feature>
<evidence type="ECO:0000256" key="7">
    <source>
        <dbReference type="SAM" id="MobiDB-lite"/>
    </source>
</evidence>
<reference evidence="12" key="2">
    <citation type="submission" date="2025-08" db="UniProtKB">
        <authorList>
            <consortium name="RefSeq"/>
        </authorList>
    </citation>
    <scope>IDENTIFICATION</scope>
    <source>
        <tissue evidence="12">Leaves</tissue>
    </source>
</reference>
<feature type="coiled-coil region" evidence="6">
    <location>
        <begin position="27"/>
        <end position="139"/>
    </location>
</feature>
<keyword evidence="5" id="KW-0067">ATP-binding</keyword>
<dbReference type="GO" id="GO:0005524">
    <property type="term" value="F:ATP binding"/>
    <property type="evidence" value="ECO:0007669"/>
    <property type="project" value="UniProtKB-KW"/>
</dbReference>
<dbReference type="OrthoDB" id="1691503at2759"/>
<dbReference type="InterPro" id="IPR002182">
    <property type="entry name" value="NB-ARC"/>
</dbReference>
<dbReference type="RefSeq" id="XP_027118684.1">
    <property type="nucleotide sequence ID" value="XM_027262883.2"/>
</dbReference>
<evidence type="ECO:0000256" key="2">
    <source>
        <dbReference type="ARBA" id="ARBA00022614"/>
    </source>
</evidence>
<keyword evidence="5" id="KW-0547">Nucleotide-binding</keyword>
<dbReference type="Gene3D" id="3.40.50.300">
    <property type="entry name" value="P-loop containing nucleotide triphosphate hydrolases"/>
    <property type="match status" value="1"/>
</dbReference>
<dbReference type="Gene3D" id="3.80.10.10">
    <property type="entry name" value="Ribonuclease Inhibitor"/>
    <property type="match status" value="2"/>
</dbReference>
<dbReference type="Pfam" id="PF23598">
    <property type="entry name" value="LRR_14"/>
    <property type="match status" value="1"/>
</dbReference>
<keyword evidence="2" id="KW-0433">Leucine-rich repeat</keyword>
<gene>
    <name evidence="12" type="primary">LOC113735917</name>
</gene>
<dbReference type="InterPro" id="IPR003591">
    <property type="entry name" value="Leu-rich_rpt_typical-subtyp"/>
</dbReference>
<dbReference type="GeneID" id="113735917"/>
<name>A0A6P6WTI1_COFAR</name>
<sequence>MPSCLPNIAGGVIAPGFQAIKGASTCLKDKYDKVKKIKQNLDKLENEERLVHATKSDLEDAIARNSINMEPTETANTWLELVKEKEREVQELKNKYLHVHKCLCGMWPFYKLMKLSEDLMEKTDELKELKASIDLQNALREKKFDAGEIKLAGDEDHIPISITETVEELLKWLDDKEVKRIGIWGMAGVGKTRILKHLNDKTYQLGMFNPIIWVNVQKEGTVNNIQSDISAWLKLDVQPKDTTEHVGRKISKALEELDYLLLLDQCPGDINLEDVGILHKHKGKVIVASRDKPDCAAMDIHRVFKVSKLSDGDAEELFQKTAGDYADHPHIQGTKEQILKQLGGLPLAIKAIAIRLKDQPESVWYDTLRELQSPKNFGDQFEELFKAFEFSYNNLPGDDFRKCLLYGALFPPDYQIDKDYLTECWISEQFISAIELAGAETNVQELSVSRDRGHRILQALTEACLFEWCSRSNFLTMPTPFRKIALTFTYPQEGGSSLLVRGQEELTSPPEREQWIGAKRISLMCNQLRSLAECPECPTTTTLLLQKNKELETIHEFFFDSMTQLRVLDLHHTKIQSLPPSIIKLVKLKSLYLNECWGLVSLSEHLGKLTNLEILDIRNTGLQSLPTVVAQLVSLRCLRVSFVYDHNNEDNQPRQIIPHNVIGLLYHLEELTIIVDPREQSWNDVVTSVVEEITNLESLTTLFIYFPKVEFLTTFIDESRSWKNTRRYRQDNSFRAFRIIVGSNGENHNKGLHSSRGPAERHLRFSAGENVCCEAIRKVLRRSSAFELIGNQDTKSLSDIGIDCMRSLAVCVVEGCDQISSIISCGSDAARIVFPFLEKLHLVNLKSLCCIVDGSVGTQSFSKLTSIIVLECSKLKKLISLGMVKNLENLKHLKIQDCLGIEEVIETMEILPPNGELLNLTGFLPKLEILELVNLPLLESICKNDSLDWRSLQKIEIIDCSKLNTWSRGMYNAQHLRNIECQEPWWGQLQLPDEVKGQLKKRCYFIWKEVPSVYYTPREDRSHQPPDMLSMSDRFEQHRMRHEDSISQGSSSRRYSP</sequence>
<evidence type="ECO:0000256" key="6">
    <source>
        <dbReference type="SAM" id="Coils"/>
    </source>
</evidence>
<proteinExistence type="inferred from homology"/>